<evidence type="ECO:0000256" key="10">
    <source>
        <dbReference type="ARBA" id="ARBA00023136"/>
    </source>
</evidence>
<keyword evidence="7" id="KW-0067">ATP-binding</keyword>
<evidence type="ECO:0000256" key="3">
    <source>
        <dbReference type="ARBA" id="ARBA00012201"/>
    </source>
</evidence>
<evidence type="ECO:0000256" key="1">
    <source>
        <dbReference type="ARBA" id="ARBA00001593"/>
    </source>
</evidence>
<comment type="catalytic activity">
    <reaction evidence="1">
        <text>ATP = 3',5'-cyclic AMP + diphosphate</text>
        <dbReference type="Rhea" id="RHEA:15389"/>
        <dbReference type="ChEBI" id="CHEBI:30616"/>
        <dbReference type="ChEBI" id="CHEBI:33019"/>
        <dbReference type="ChEBI" id="CHEBI:58165"/>
        <dbReference type="EC" id="4.6.1.1"/>
    </reaction>
</comment>
<keyword evidence="4" id="KW-0812">Transmembrane</keyword>
<organism evidence="13 14">
    <name type="scientific">Rhynchophorus ferrugineus</name>
    <name type="common">Red palm weevil</name>
    <name type="synonym">Curculio ferrugineus</name>
    <dbReference type="NCBI Taxonomy" id="354439"/>
    <lineage>
        <taxon>Eukaryota</taxon>
        <taxon>Metazoa</taxon>
        <taxon>Ecdysozoa</taxon>
        <taxon>Arthropoda</taxon>
        <taxon>Hexapoda</taxon>
        <taxon>Insecta</taxon>
        <taxon>Pterygota</taxon>
        <taxon>Neoptera</taxon>
        <taxon>Endopterygota</taxon>
        <taxon>Coleoptera</taxon>
        <taxon>Polyphaga</taxon>
        <taxon>Cucujiformia</taxon>
        <taxon>Curculionidae</taxon>
        <taxon>Dryophthorinae</taxon>
        <taxon>Rhynchophorus</taxon>
    </lineage>
</organism>
<evidence type="ECO:0000259" key="12">
    <source>
        <dbReference type="Pfam" id="PF00211"/>
    </source>
</evidence>
<keyword evidence="14" id="KW-1185">Reference proteome</keyword>
<evidence type="ECO:0000256" key="9">
    <source>
        <dbReference type="ARBA" id="ARBA00022989"/>
    </source>
</evidence>
<dbReference type="EC" id="4.6.1.1" evidence="3"/>
<evidence type="ECO:0000256" key="11">
    <source>
        <dbReference type="ARBA" id="ARBA00023239"/>
    </source>
</evidence>
<dbReference type="GO" id="GO:0007189">
    <property type="term" value="P:adenylate cyclase-activating G protein-coupled receptor signaling pathway"/>
    <property type="evidence" value="ECO:0007669"/>
    <property type="project" value="TreeGrafter"/>
</dbReference>
<keyword evidence="11" id="KW-0456">Lyase</keyword>
<dbReference type="GO" id="GO:0035556">
    <property type="term" value="P:intracellular signal transduction"/>
    <property type="evidence" value="ECO:0007669"/>
    <property type="project" value="InterPro"/>
</dbReference>
<dbReference type="GO" id="GO:0009190">
    <property type="term" value="P:cyclic nucleotide biosynthetic process"/>
    <property type="evidence" value="ECO:0007669"/>
    <property type="project" value="InterPro"/>
</dbReference>
<keyword evidence="9" id="KW-1133">Transmembrane helix</keyword>
<dbReference type="AlphaFoldDB" id="A0A834HKN6"/>
<dbReference type="GO" id="GO:0005524">
    <property type="term" value="F:ATP binding"/>
    <property type="evidence" value="ECO:0007669"/>
    <property type="project" value="UniProtKB-KW"/>
</dbReference>
<keyword evidence="6" id="KW-0547">Nucleotide-binding</keyword>
<evidence type="ECO:0000256" key="6">
    <source>
        <dbReference type="ARBA" id="ARBA00022741"/>
    </source>
</evidence>
<keyword evidence="8" id="KW-0460">Magnesium</keyword>
<comment type="subcellular location">
    <subcellularLocation>
        <location evidence="2">Membrane</location>
        <topology evidence="2">Multi-pass membrane protein</topology>
    </subcellularLocation>
</comment>
<gene>
    <name evidence="13" type="ORF">GWI33_003242</name>
</gene>
<feature type="non-terminal residue" evidence="13">
    <location>
        <position position="1"/>
    </location>
</feature>
<protein>
    <recommendedName>
        <fullName evidence="3">adenylate cyclase</fullName>
        <ecNumber evidence="3">4.6.1.1</ecNumber>
    </recommendedName>
</protein>
<dbReference type="GO" id="GO:0005886">
    <property type="term" value="C:plasma membrane"/>
    <property type="evidence" value="ECO:0007669"/>
    <property type="project" value="TreeGrafter"/>
</dbReference>
<dbReference type="SUPFAM" id="SSF55073">
    <property type="entry name" value="Nucleotide cyclase"/>
    <property type="match status" value="1"/>
</dbReference>
<reference evidence="13" key="1">
    <citation type="submission" date="2020-08" db="EMBL/GenBank/DDBJ databases">
        <title>Genome sequencing and assembly of the red palm weevil Rhynchophorus ferrugineus.</title>
        <authorList>
            <person name="Dias G.B."/>
            <person name="Bergman C.M."/>
            <person name="Manee M."/>
        </authorList>
    </citation>
    <scope>NUCLEOTIDE SEQUENCE</scope>
    <source>
        <strain evidence="13">AA-2017</strain>
        <tissue evidence="13">Whole larva</tissue>
    </source>
</reference>
<feature type="domain" description="Guanylate cyclase" evidence="12">
    <location>
        <begin position="25"/>
        <end position="142"/>
    </location>
</feature>
<name>A0A834HKN6_RHYFE</name>
<evidence type="ECO:0000256" key="7">
    <source>
        <dbReference type="ARBA" id="ARBA00022840"/>
    </source>
</evidence>
<dbReference type="PANTHER" id="PTHR45627">
    <property type="entry name" value="ADENYLATE CYCLASE TYPE 1"/>
    <property type="match status" value="1"/>
</dbReference>
<dbReference type="InterPro" id="IPR001054">
    <property type="entry name" value="A/G_cyclase"/>
</dbReference>
<accession>A0A834HKN6</accession>
<dbReference type="Proteomes" id="UP000625711">
    <property type="component" value="Unassembled WGS sequence"/>
</dbReference>
<sequence length="142" mass="16511">MSIDDSSRFLAKIYLDVNKAPGDLYYESHKNAAVMFASLIFDESYMDHEESFLVVMNTYVTIIDTLINRKEYSKVEKIKIAKWTYMAACGLTIPNEKESNVNHEVETHHTTVPLDTLLNFASTMFKEFQQHNDFMTEVQLRI</sequence>
<proteinExistence type="predicted"/>
<comment type="caution">
    <text evidence="13">The sequence shown here is derived from an EMBL/GenBank/DDBJ whole genome shotgun (WGS) entry which is preliminary data.</text>
</comment>
<dbReference type="GO" id="GO:0004016">
    <property type="term" value="F:adenylate cyclase activity"/>
    <property type="evidence" value="ECO:0007669"/>
    <property type="project" value="UniProtKB-EC"/>
</dbReference>
<dbReference type="Gene3D" id="3.30.70.1230">
    <property type="entry name" value="Nucleotide cyclase"/>
    <property type="match status" value="1"/>
</dbReference>
<evidence type="ECO:0000313" key="14">
    <source>
        <dbReference type="Proteomes" id="UP000625711"/>
    </source>
</evidence>
<dbReference type="GO" id="GO:0046872">
    <property type="term" value="F:metal ion binding"/>
    <property type="evidence" value="ECO:0007669"/>
    <property type="project" value="UniProtKB-KW"/>
</dbReference>
<keyword evidence="10" id="KW-0472">Membrane</keyword>
<evidence type="ECO:0000256" key="5">
    <source>
        <dbReference type="ARBA" id="ARBA00022723"/>
    </source>
</evidence>
<dbReference type="PANTHER" id="PTHR45627:SF23">
    <property type="entry name" value="AT30656P-RELATED"/>
    <property type="match status" value="1"/>
</dbReference>
<evidence type="ECO:0000256" key="8">
    <source>
        <dbReference type="ARBA" id="ARBA00022842"/>
    </source>
</evidence>
<evidence type="ECO:0000256" key="2">
    <source>
        <dbReference type="ARBA" id="ARBA00004141"/>
    </source>
</evidence>
<keyword evidence="5" id="KW-0479">Metal-binding</keyword>
<dbReference type="InterPro" id="IPR029787">
    <property type="entry name" value="Nucleotide_cyclase"/>
</dbReference>
<dbReference type="EMBL" id="JAACXV010022591">
    <property type="protein sequence ID" value="KAF7263274.1"/>
    <property type="molecule type" value="Genomic_DNA"/>
</dbReference>
<dbReference type="Pfam" id="PF00211">
    <property type="entry name" value="Guanylate_cyc"/>
    <property type="match status" value="1"/>
</dbReference>
<dbReference type="OrthoDB" id="10006362at2759"/>
<evidence type="ECO:0000313" key="13">
    <source>
        <dbReference type="EMBL" id="KAF7263274.1"/>
    </source>
</evidence>
<evidence type="ECO:0000256" key="4">
    <source>
        <dbReference type="ARBA" id="ARBA00022692"/>
    </source>
</evidence>